<evidence type="ECO:0000313" key="3">
    <source>
        <dbReference type="Proteomes" id="UP000023806"/>
    </source>
</evidence>
<dbReference type="EMBL" id="JIDS01000002">
    <property type="protein sequence ID" value="EZK39321.1"/>
    <property type="molecule type" value="Genomic_DNA"/>
</dbReference>
<dbReference type="EMBL" id="JIDS01000002">
    <property type="protein sequence ID" value="EZK38479.1"/>
    <property type="molecule type" value="Genomic_DNA"/>
</dbReference>
<comment type="caution">
    <text evidence="2">The sequence shown here is derived from an EMBL/GenBank/DDBJ whole genome shotgun (WGS) entry which is preliminary data.</text>
</comment>
<organism evidence="2 3">
    <name type="scientific">Francisella tularensis subsp. tularensis str. SCHU S4 substr. FSC237</name>
    <dbReference type="NCBI Taxonomy" id="1341660"/>
    <lineage>
        <taxon>Bacteria</taxon>
        <taxon>Pseudomonadati</taxon>
        <taxon>Pseudomonadota</taxon>
        <taxon>Gammaproteobacteria</taxon>
        <taxon>Thiotrichales</taxon>
        <taxon>Francisellaceae</taxon>
        <taxon>Francisella</taxon>
    </lineage>
</organism>
<dbReference type="AlphaFoldDB" id="A0AAD3AUR7"/>
<evidence type="ECO:0000313" key="1">
    <source>
        <dbReference type="EMBL" id="EZK38479.1"/>
    </source>
</evidence>
<name>A0AAD3AUR7_FRATT</name>
<dbReference type="Proteomes" id="UP000023806">
    <property type="component" value="Unassembled WGS sequence"/>
</dbReference>
<evidence type="ECO:0000313" key="2">
    <source>
        <dbReference type="EMBL" id="EZK39321.1"/>
    </source>
</evidence>
<accession>A0AAD3AUR7</accession>
<proteinExistence type="predicted"/>
<protein>
    <recommendedName>
        <fullName evidence="4">Transposase</fullName>
    </recommendedName>
</protein>
<sequence>MFGKYKKRSHISDAKIREILKCFCLDLTATNTSKMTNVSRVTINRYFDRFRKIILLSDEKFFASAGEFELDESYFGAKRVRGKRGRGAVGKTPVFGVL</sequence>
<gene>
    <name evidence="1" type="ORF">P250_03245</name>
    <name evidence="2" type="ORF">P250_04116</name>
</gene>
<evidence type="ECO:0008006" key="4">
    <source>
        <dbReference type="Google" id="ProtNLM"/>
    </source>
</evidence>
<reference evidence="2 3" key="1">
    <citation type="submission" date="2014-03" db="EMBL/GenBank/DDBJ databases">
        <title>The Genome Sequence of Francisella tularensis subsp. tularensis str. SCHU S4 substr. FSC043.</title>
        <authorList>
            <consortium name="The Broad Institute Genomics Platform"/>
            <consortium name="The Broad Institute Genome Sequencing Center for Infectious Disease"/>
            <person name="Chapman S.B."/>
            <person name="Guina T."/>
            <person name="Gelhaus C."/>
            <person name="Comer J."/>
            <person name="Sellati T."/>
            <person name="Sjostedt A."/>
            <person name="Young S.K."/>
            <person name="Zeng Q."/>
            <person name="Gargeya S."/>
            <person name="Abouelleil A."/>
            <person name="Alvarado L."/>
            <person name="Chapman S.B."/>
            <person name="Gainer-Dewar J."/>
            <person name="Goldberg J."/>
            <person name="Griggs A."/>
            <person name="Gujja S."/>
            <person name="Hansen M."/>
            <person name="Howarth C."/>
            <person name="Imamovic A."/>
            <person name="Larimer J."/>
            <person name="Murphy C."/>
            <person name="Naylor J."/>
            <person name="Pearson M."/>
            <person name="Poon T.W."/>
            <person name="Priest M."/>
            <person name="Roberts A."/>
            <person name="Saif S."/>
            <person name="Shea T."/>
            <person name="Sykes S."/>
            <person name="Wortman J."/>
            <person name="Nusbaum C."/>
            <person name="Birren B."/>
        </authorList>
    </citation>
    <scope>NUCLEOTIDE SEQUENCE [LARGE SCALE GENOMIC DNA]</scope>
    <source>
        <strain evidence="2 3">Schu S4</strain>
    </source>
</reference>